<organism evidence="1 2">
    <name type="scientific">Lentinula aff. lateritia</name>
    <dbReference type="NCBI Taxonomy" id="2804960"/>
    <lineage>
        <taxon>Eukaryota</taxon>
        <taxon>Fungi</taxon>
        <taxon>Dikarya</taxon>
        <taxon>Basidiomycota</taxon>
        <taxon>Agaricomycotina</taxon>
        <taxon>Agaricomycetes</taxon>
        <taxon>Agaricomycetidae</taxon>
        <taxon>Agaricales</taxon>
        <taxon>Marasmiineae</taxon>
        <taxon>Omphalotaceae</taxon>
        <taxon>Lentinula</taxon>
    </lineage>
</organism>
<dbReference type="EMBL" id="MU795266">
    <property type="protein sequence ID" value="KAJ3807882.1"/>
    <property type="molecule type" value="Genomic_DNA"/>
</dbReference>
<sequence length="285" mass="30515">RGVHTAKPLPYDPKHGLGAFLPPEALRVVAIEYQQGLLDRLNDEVRGTEMANMSVMQTIISAATDRTKVLAFNYASLALNNHFFLENLKPPTPPSPSHQHLISPTLAEQIRLQHGSLAQLKSSVSAAATGLFTSGFVWLVTDAAGNIAVVPTFGPGSVLVRSQMYMAHPDPASSPDSSSSPHLYLPHPTAFASLTSDTPPSSSLPFPSSSPSPLSSSPSLASRPRTLPLGAALTLAAAGDTLYPLFCLSVHEHAWLSAGCGVWGRERWVQAFWDVLDWERVSAAY</sequence>
<name>A0ACC1TT53_9AGAR</name>
<proteinExistence type="predicted"/>
<evidence type="ECO:0000313" key="1">
    <source>
        <dbReference type="EMBL" id="KAJ3807882.1"/>
    </source>
</evidence>
<dbReference type="Proteomes" id="UP001163835">
    <property type="component" value="Unassembled WGS sequence"/>
</dbReference>
<gene>
    <name evidence="1" type="ORF">F5876DRAFT_15559</name>
</gene>
<accession>A0ACC1TT53</accession>
<comment type="caution">
    <text evidence="1">The sequence shown here is derived from an EMBL/GenBank/DDBJ whole genome shotgun (WGS) entry which is preliminary data.</text>
</comment>
<protein>
    <submittedName>
        <fullName evidence="1">Manganese/iron superoxide dismutase</fullName>
    </submittedName>
</protein>
<feature type="non-terminal residue" evidence="1">
    <location>
        <position position="1"/>
    </location>
</feature>
<reference evidence="1" key="1">
    <citation type="submission" date="2022-09" db="EMBL/GenBank/DDBJ databases">
        <title>A Global Phylogenomic Analysis of the Shiitake Genus Lentinula.</title>
        <authorList>
            <consortium name="DOE Joint Genome Institute"/>
            <person name="Sierra-Patev S."/>
            <person name="Min B."/>
            <person name="Naranjo-Ortiz M."/>
            <person name="Looney B."/>
            <person name="Konkel Z."/>
            <person name="Slot J.C."/>
            <person name="Sakamoto Y."/>
            <person name="Steenwyk J.L."/>
            <person name="Rokas A."/>
            <person name="Carro J."/>
            <person name="Camarero S."/>
            <person name="Ferreira P."/>
            <person name="Molpeceres G."/>
            <person name="Ruiz-Duenas F.J."/>
            <person name="Serrano A."/>
            <person name="Henrissat B."/>
            <person name="Drula E."/>
            <person name="Hughes K.W."/>
            <person name="Mata J.L."/>
            <person name="Ishikawa N.K."/>
            <person name="Vargas-Isla R."/>
            <person name="Ushijima S."/>
            <person name="Smith C.A."/>
            <person name="Ahrendt S."/>
            <person name="Andreopoulos W."/>
            <person name="He G."/>
            <person name="Labutti K."/>
            <person name="Lipzen A."/>
            <person name="Ng V."/>
            <person name="Riley R."/>
            <person name="Sandor L."/>
            <person name="Barry K."/>
            <person name="Martinez A.T."/>
            <person name="Xiao Y."/>
            <person name="Gibbons J.G."/>
            <person name="Terashima K."/>
            <person name="Grigoriev I.V."/>
            <person name="Hibbett D.S."/>
        </authorList>
    </citation>
    <scope>NUCLEOTIDE SEQUENCE</scope>
    <source>
        <strain evidence="1">TMI1499</strain>
    </source>
</reference>
<keyword evidence="2" id="KW-1185">Reference proteome</keyword>
<evidence type="ECO:0000313" key="2">
    <source>
        <dbReference type="Proteomes" id="UP001163835"/>
    </source>
</evidence>
<feature type="non-terminal residue" evidence="1">
    <location>
        <position position="285"/>
    </location>
</feature>